<evidence type="ECO:0000313" key="2">
    <source>
        <dbReference type="Proteomes" id="UP000019335"/>
    </source>
</evidence>
<dbReference type="OrthoDB" id="360653at2759"/>
<reference evidence="1 2" key="1">
    <citation type="journal article" date="2014" name="Mol. Plant">
        <title>Chromosome Scale Genome Assembly and Transcriptome Profiling of Nannochloropsis gaditana in Nitrogen Depletion.</title>
        <authorList>
            <person name="Corteggiani Carpinelli E."/>
            <person name="Telatin A."/>
            <person name="Vitulo N."/>
            <person name="Forcato C."/>
            <person name="D'Angelo M."/>
            <person name="Schiavon R."/>
            <person name="Vezzi A."/>
            <person name="Giacometti G.M."/>
            <person name="Morosinotto T."/>
            <person name="Valle G."/>
        </authorList>
    </citation>
    <scope>NUCLEOTIDE SEQUENCE [LARGE SCALE GENOMIC DNA]</scope>
    <source>
        <strain evidence="1 2">B-31</strain>
    </source>
</reference>
<dbReference type="AlphaFoldDB" id="W7U309"/>
<name>W7U309_9STRA</name>
<organism evidence="1 2">
    <name type="scientific">Nannochloropsis gaditana</name>
    <dbReference type="NCBI Taxonomy" id="72520"/>
    <lineage>
        <taxon>Eukaryota</taxon>
        <taxon>Sar</taxon>
        <taxon>Stramenopiles</taxon>
        <taxon>Ochrophyta</taxon>
        <taxon>Eustigmatophyceae</taxon>
        <taxon>Eustigmatales</taxon>
        <taxon>Monodopsidaceae</taxon>
        <taxon>Nannochloropsis</taxon>
    </lineage>
</organism>
<proteinExistence type="predicted"/>
<comment type="caution">
    <text evidence="1">The sequence shown here is derived from an EMBL/GenBank/DDBJ whole genome shotgun (WGS) entry which is preliminary data.</text>
</comment>
<protein>
    <submittedName>
        <fullName evidence="1">Uncharacterized protein</fullName>
    </submittedName>
</protein>
<gene>
    <name evidence="1" type="ORF">Naga_100090g19</name>
</gene>
<keyword evidence="2" id="KW-1185">Reference proteome</keyword>
<dbReference type="Proteomes" id="UP000019335">
    <property type="component" value="Chromosome 1"/>
</dbReference>
<evidence type="ECO:0000313" key="1">
    <source>
        <dbReference type="EMBL" id="EWM30183.1"/>
    </source>
</evidence>
<dbReference type="EMBL" id="AZIL01000039">
    <property type="protein sequence ID" value="EWM30183.1"/>
    <property type="molecule type" value="Genomic_DNA"/>
</dbReference>
<accession>W7U309</accession>
<sequence length="106" mass="12101">MRGLNETGGRNRFRFQKLKTRIKQGQRRVDVVHKTKSHDFMFEKKGQLDPKPEAQGMDVVQGISQEVIPKSGCLFHDHVQGYLELNTSQAFQRLGGRSRAVCRGAF</sequence>